<accession>A0ABS6DS96</accession>
<feature type="signal peptide" evidence="1">
    <location>
        <begin position="1"/>
        <end position="19"/>
    </location>
</feature>
<proteinExistence type="predicted"/>
<evidence type="ECO:0000313" key="3">
    <source>
        <dbReference type="Proteomes" id="UP000812267"/>
    </source>
</evidence>
<evidence type="ECO:0008006" key="4">
    <source>
        <dbReference type="Google" id="ProtNLM"/>
    </source>
</evidence>
<comment type="caution">
    <text evidence="2">The sequence shown here is derived from an EMBL/GenBank/DDBJ whole genome shotgun (WGS) entry which is preliminary data.</text>
</comment>
<reference evidence="2" key="1">
    <citation type="submission" date="2021-06" db="EMBL/GenBank/DDBJ databases">
        <title>Novel Mycoplasma species detected in California sea lions (Zalophus californianus) from the USA.</title>
        <authorList>
            <person name="Volokhov D.V."/>
            <person name="Furtak V.A."/>
            <person name="Zagorodnyaya T.A."/>
        </authorList>
    </citation>
    <scope>NUCLEOTIDE SEQUENCE [LARGE SCALE GENOMIC DNA]</scope>
    <source>
        <strain evidence="2">CSL 4779</strain>
    </source>
</reference>
<sequence>MRNKLKKILNFGLVSAPFAVPLCFVSTSFKTDANSTTTYYSLPREWGRNVRSQQLSKSFSVDSNKAFMKSPYWEDFYESEWRISADDIFLNENLTWQFRSDGQRVSDQEFNKYLKDLEDINNWGKHVGYEISTTIDFNRFEAMYQKIMRNSSLDVSVKNEIKSQWENAKLGLIKGKRVEIKLQNDDYQYISYDSFEEIEYDRWEWVNGRLIDINTQDQAKRLIINISGEYEKAHDNYEELKTGWYKIQNEILENKTEFMISSDSGGNLNTKPKSGFKSNKKFLDDYIKKLNENITSAKINMRLVYKQASSDKINLYVIWNGEKKLLADNVKVKFKPNSNFEGLQIDERLKIELGKWVDFDAKTTRLVDDVLIRDPKDTKSIGVKQREKKYWAGRWKAHTPLKVIFNTTLSENEVLKINGKRIEVLDRTFEEFLQDNRSNAGDDERVFDYGVVVNDDTQKTQENSHLKNEYKIDIYKYSRPGNLDADLEMHYTKVLFIDSKSAQVDFKWYAWEPENNPQQKELIEEFIKDSEGNLLRDDKGNSIKNPKYDPSIDPETGTKKQLVWFDFGIFDSKSQLKNEALNNFDIYYNDEKDREYYKLTKLPFNTKTLFAPHDNNSLDKGLIVEAIVLGKGGLKQLIGKTEKFTLYKLEQNDNYLWFVKQDNNKFYNEEVIKTSDNTYFSNSGIWLFASNAEKSISNFKLVLIKENSNPQSYFTENVVLDSKQIRPLWKTKQGIKFFNYLKIKHNLKDEDIVALNYESAMQYYK</sequence>
<name>A0ABS6DS96_9MOLU</name>
<keyword evidence="1" id="KW-0732">Signal</keyword>
<evidence type="ECO:0000313" key="2">
    <source>
        <dbReference type="EMBL" id="MBU4693676.1"/>
    </source>
</evidence>
<dbReference type="Proteomes" id="UP000812267">
    <property type="component" value="Unassembled WGS sequence"/>
</dbReference>
<dbReference type="EMBL" id="JAHMHK010000003">
    <property type="protein sequence ID" value="MBU4693676.1"/>
    <property type="molecule type" value="Genomic_DNA"/>
</dbReference>
<gene>
    <name evidence="2" type="ORF">KQ878_02160</name>
</gene>
<evidence type="ECO:0000256" key="1">
    <source>
        <dbReference type="SAM" id="SignalP"/>
    </source>
</evidence>
<feature type="chain" id="PRO_5047016236" description="Lipoprotein" evidence="1">
    <location>
        <begin position="20"/>
        <end position="765"/>
    </location>
</feature>
<dbReference type="RefSeq" id="WP_373422574.1">
    <property type="nucleotide sequence ID" value="NZ_JAHMHK010000003.1"/>
</dbReference>
<feature type="non-terminal residue" evidence="2">
    <location>
        <position position="765"/>
    </location>
</feature>
<dbReference type="NCBIfam" id="NF045892">
    <property type="entry name" value="ICE_Mbov_0399"/>
    <property type="match status" value="1"/>
</dbReference>
<protein>
    <recommendedName>
        <fullName evidence="4">Lipoprotein</fullName>
    </recommendedName>
</protein>
<keyword evidence="3" id="KW-1185">Reference proteome</keyword>
<organism evidence="2 3">
    <name type="scientific">Mycoplasma zalophidermidis</name>
    <dbReference type="NCBI Taxonomy" id="398174"/>
    <lineage>
        <taxon>Bacteria</taxon>
        <taxon>Bacillati</taxon>
        <taxon>Mycoplasmatota</taxon>
        <taxon>Mollicutes</taxon>
        <taxon>Mycoplasmataceae</taxon>
        <taxon>Mycoplasma</taxon>
    </lineage>
</organism>